<gene>
    <name evidence="15" type="primary">PLIN5</name>
</gene>
<evidence type="ECO:0000256" key="12">
    <source>
        <dbReference type="ARBA" id="ARBA00041242"/>
    </source>
</evidence>
<evidence type="ECO:0000256" key="7">
    <source>
        <dbReference type="ARBA" id="ARBA00022677"/>
    </source>
</evidence>
<dbReference type="KEGG" id="pcw:110197476"/>
<keyword evidence="5" id="KW-0963">Cytoplasm</keyword>
<accession>A0A6P5IYB8</accession>
<evidence type="ECO:0000256" key="3">
    <source>
        <dbReference type="ARBA" id="ARBA00004502"/>
    </source>
</evidence>
<keyword evidence="14" id="KW-1185">Reference proteome</keyword>
<dbReference type="PANTHER" id="PTHR14024">
    <property type="entry name" value="PERILIPIN"/>
    <property type="match status" value="1"/>
</dbReference>
<keyword evidence="6" id="KW-0597">Phosphoprotein</keyword>
<dbReference type="PANTHER" id="PTHR14024:SF9">
    <property type="entry name" value="PERILIPIN-5"/>
    <property type="match status" value="1"/>
</dbReference>
<evidence type="ECO:0000256" key="8">
    <source>
        <dbReference type="ARBA" id="ARBA00023128"/>
    </source>
</evidence>
<evidence type="ECO:0000313" key="14">
    <source>
        <dbReference type="Proteomes" id="UP000515140"/>
    </source>
</evidence>
<dbReference type="GO" id="GO:0005739">
    <property type="term" value="C:mitochondrion"/>
    <property type="evidence" value="ECO:0007669"/>
    <property type="project" value="UniProtKB-SubCell"/>
</dbReference>
<evidence type="ECO:0000256" key="2">
    <source>
        <dbReference type="ARBA" id="ARBA00004496"/>
    </source>
</evidence>
<evidence type="ECO:0000256" key="5">
    <source>
        <dbReference type="ARBA" id="ARBA00022490"/>
    </source>
</evidence>
<protein>
    <recommendedName>
        <fullName evidence="11">Perilipin-5</fullName>
    </recommendedName>
    <alternativeName>
        <fullName evidence="12">Lipid storage droplet protein 5</fullName>
    </alternativeName>
</protein>
<name>A0A6P5IYB8_PHACI</name>
<dbReference type="RefSeq" id="XP_020827090.1">
    <property type="nucleotide sequence ID" value="XM_020971431.1"/>
</dbReference>
<dbReference type="AlphaFoldDB" id="A0A6P5IYB8"/>
<evidence type="ECO:0000256" key="10">
    <source>
        <dbReference type="ARBA" id="ARBA00038796"/>
    </source>
</evidence>
<dbReference type="GO" id="GO:0019915">
    <property type="term" value="P:lipid storage"/>
    <property type="evidence" value="ECO:0007669"/>
    <property type="project" value="TreeGrafter"/>
</dbReference>
<evidence type="ECO:0000256" key="9">
    <source>
        <dbReference type="ARBA" id="ARBA00037149"/>
    </source>
</evidence>
<evidence type="ECO:0000256" key="6">
    <source>
        <dbReference type="ARBA" id="ARBA00022553"/>
    </source>
</evidence>
<feature type="region of interest" description="Disordered" evidence="13">
    <location>
        <begin position="55"/>
        <end position="83"/>
    </location>
</feature>
<feature type="compositionally biased region" description="Low complexity" evidence="13">
    <location>
        <begin position="71"/>
        <end position="82"/>
    </location>
</feature>
<comment type="subunit">
    <text evidence="10">Homooligomer. Interacts with PNPLA2; prevents interaction of PNPLA2 with ABHD5. Interacts with ABHD5; targets ABHD5 to lipid droplets and promotes interaction of ABHD5 with PNPLA2. Interacts with LIPE.</text>
</comment>
<organism evidence="14 15">
    <name type="scientific">Phascolarctos cinereus</name>
    <name type="common">Koala</name>
    <dbReference type="NCBI Taxonomy" id="38626"/>
    <lineage>
        <taxon>Eukaryota</taxon>
        <taxon>Metazoa</taxon>
        <taxon>Chordata</taxon>
        <taxon>Craniata</taxon>
        <taxon>Vertebrata</taxon>
        <taxon>Euteleostomi</taxon>
        <taxon>Mammalia</taxon>
        <taxon>Metatheria</taxon>
        <taxon>Diprotodontia</taxon>
        <taxon>Phascolarctidae</taxon>
        <taxon>Phascolarctos</taxon>
    </lineage>
</organism>
<dbReference type="Pfam" id="PF03036">
    <property type="entry name" value="Perilipin"/>
    <property type="match status" value="1"/>
</dbReference>
<dbReference type="SUPFAM" id="SSF109775">
    <property type="entry name" value="Mannose-6-phosphate receptor binding protein 1 (Tip47), C-terminal domain"/>
    <property type="match status" value="1"/>
</dbReference>
<dbReference type="InterPro" id="IPR004279">
    <property type="entry name" value="Perilipin"/>
</dbReference>
<evidence type="ECO:0000256" key="11">
    <source>
        <dbReference type="ARBA" id="ARBA00039212"/>
    </source>
</evidence>
<evidence type="ECO:0000313" key="15">
    <source>
        <dbReference type="RefSeq" id="XP_020827090.1"/>
    </source>
</evidence>
<dbReference type="InParanoid" id="A0A6P5IYB8"/>
<dbReference type="FunCoup" id="A0A6P5IYB8">
    <property type="interactions" value="607"/>
</dbReference>
<dbReference type="Gene3D" id="1.20.120.340">
    <property type="entry name" value="Flagellar protein FliS"/>
    <property type="match status" value="1"/>
</dbReference>
<dbReference type="GO" id="GO:0010890">
    <property type="term" value="P:positive regulation of triglyceride storage"/>
    <property type="evidence" value="ECO:0007669"/>
    <property type="project" value="TreeGrafter"/>
</dbReference>
<evidence type="ECO:0000256" key="13">
    <source>
        <dbReference type="SAM" id="MobiDB-lite"/>
    </source>
</evidence>
<keyword evidence="7" id="KW-0551">Lipid droplet</keyword>
<evidence type="ECO:0000256" key="1">
    <source>
        <dbReference type="ARBA" id="ARBA00004173"/>
    </source>
</evidence>
<dbReference type="Proteomes" id="UP000515140">
    <property type="component" value="Unplaced"/>
</dbReference>
<comment type="similarity">
    <text evidence="4">Belongs to the perilipin family.</text>
</comment>
<dbReference type="Gene3D" id="3.30.720.170">
    <property type="entry name" value="Perilipin, alpha-beta domain"/>
    <property type="match status" value="1"/>
</dbReference>
<comment type="subcellular location">
    <subcellularLocation>
        <location evidence="2">Cytoplasm</location>
    </subcellularLocation>
    <subcellularLocation>
        <location evidence="3">Lipid droplet</location>
    </subcellularLocation>
    <subcellularLocation>
        <location evidence="1">Mitochondrion</location>
    </subcellularLocation>
</comment>
<comment type="function">
    <text evidence="9">Lipid droplet-associated protein that maintains the balance between lipogenesis and lipolysis and also regulates fatty acid oxidation in oxidative tissues. Recruits mitochondria to the surface of lipid droplets and is involved in lipid droplet homeostasis by regulating both the storage of fatty acids in the form of triglycerides and the release of fatty acids for mitochondrial fatty acid oxidation. In lipid droplet triacylglycerol hydrolysis, plays a role as a scaffolding protein for three major key lipolytic players: ABHD5, PNPLA2 and LIPE. Reduces the triacylglycerol hydrolase activity of PNPLA2 by recruiting and sequestering PNPLA2 to lipid droplets. Phosphorylation by PKA enables lipolysis probably by promoting release of ABHD5 from the perilipin scaffold and by facilitating interaction of ABHD5 with PNPLA2. Also increases lipolysis through interaction with LIPE and upon PKA-mediated phosphorylation of LIPE.</text>
</comment>
<sequence>MGLRPNPLLSLGWEEVGVGRVSQEGVTISWQSARGSRELSLGSSRAYLLSPQGDSLTTMSEEEEQQPGPAPVEEQQQPQAQGKNLVSRVASLPLVSTTYARASALYSSMKENHPYLNTLCGLAERSLQGLTTRAAQGAQPILSLLEPQITSMNEYACKGLDKLEEKLPFLRQPSQEVVTSAKDAVTSSVTGVVGLAQKGRRWSVDLTRSVVTSGVDTVMGTRMGQMVTNGVDAIMGKSEELMDHFLPMTDEELDELAAAAAEGGALAPGEDRHQTSYFVRLGSLSSRLQQRVYQHSLGRLRQKKHQAQEYFTQLHDTLEMIHHMKHGSNHNFQGGQGRLKQLWQDWSHQDKECYQSQVESQTLDLSRDLTQELQATCETLAASVQGLPLAVQAKVLEVQQSVEELHQAFSAARSFHDLPPAFLAKGRGHMAQAHTTVDELLDFVLQSIPLPWLVGPFSPLIVERPCTPQELIDQVDEVVVGRRSSLLEDRWANMDWVAQQEAWRAAQEAAMAEEVEPPRIPSQEVKKATIMPELDF</sequence>
<dbReference type="GO" id="GO:0005811">
    <property type="term" value="C:lipid droplet"/>
    <property type="evidence" value="ECO:0007669"/>
    <property type="project" value="UniProtKB-SubCell"/>
</dbReference>
<dbReference type="CTD" id="440503"/>
<evidence type="ECO:0000256" key="4">
    <source>
        <dbReference type="ARBA" id="ARBA00006311"/>
    </source>
</evidence>
<proteinExistence type="inferred from homology"/>
<keyword evidence="8" id="KW-0496">Mitochondrion</keyword>
<dbReference type="GeneID" id="110197476"/>
<dbReference type="GO" id="GO:0005829">
    <property type="term" value="C:cytosol"/>
    <property type="evidence" value="ECO:0007669"/>
    <property type="project" value="TreeGrafter"/>
</dbReference>
<reference evidence="15" key="1">
    <citation type="submission" date="2025-08" db="UniProtKB">
        <authorList>
            <consortium name="RefSeq"/>
        </authorList>
    </citation>
    <scope>IDENTIFICATION</scope>
    <source>
        <tissue evidence="15">Spleen</tissue>
    </source>
</reference>